<evidence type="ECO:0000313" key="2">
    <source>
        <dbReference type="Proteomes" id="UP000176988"/>
    </source>
</evidence>
<dbReference type="AlphaFoldDB" id="A0A1F7WD27"/>
<sequence length="152" mass="16680">MIGALSWKLAGFDNLREGLSVANRTVCGEISGHAGRLDSWVSSGGLVTITCNDKKVIEVSLKKKITQSYVRESIESLAEARAGTFVIWCSEGEHPKLHVTQSDANGWVQTVELTHQPTSQPVMVTMTGRGRTFIEALFSAFDLEKISYVYSN</sequence>
<evidence type="ECO:0000313" key="1">
    <source>
        <dbReference type="EMBL" id="OGM00734.1"/>
    </source>
</evidence>
<gene>
    <name evidence="1" type="ORF">A2480_02665</name>
</gene>
<organism evidence="1 2">
    <name type="scientific">Candidatus Uhrbacteria bacterium RIFOXYC2_FULL_47_19</name>
    <dbReference type="NCBI Taxonomy" id="1802424"/>
    <lineage>
        <taxon>Bacteria</taxon>
        <taxon>Candidatus Uhriibacteriota</taxon>
    </lineage>
</organism>
<dbReference type="Proteomes" id="UP000176988">
    <property type="component" value="Unassembled WGS sequence"/>
</dbReference>
<name>A0A1F7WD27_9BACT</name>
<accession>A0A1F7WD27</accession>
<protein>
    <submittedName>
        <fullName evidence="1">Uncharacterized protein</fullName>
    </submittedName>
</protein>
<dbReference type="EMBL" id="MGFG01000025">
    <property type="protein sequence ID" value="OGM00734.1"/>
    <property type="molecule type" value="Genomic_DNA"/>
</dbReference>
<comment type="caution">
    <text evidence="1">The sequence shown here is derived from an EMBL/GenBank/DDBJ whole genome shotgun (WGS) entry which is preliminary data.</text>
</comment>
<reference evidence="1 2" key="1">
    <citation type="journal article" date="2016" name="Nat. Commun.">
        <title>Thousands of microbial genomes shed light on interconnected biogeochemical processes in an aquifer system.</title>
        <authorList>
            <person name="Anantharaman K."/>
            <person name="Brown C.T."/>
            <person name="Hug L.A."/>
            <person name="Sharon I."/>
            <person name="Castelle C.J."/>
            <person name="Probst A.J."/>
            <person name="Thomas B.C."/>
            <person name="Singh A."/>
            <person name="Wilkins M.J."/>
            <person name="Karaoz U."/>
            <person name="Brodie E.L."/>
            <person name="Williams K.H."/>
            <person name="Hubbard S.S."/>
            <person name="Banfield J.F."/>
        </authorList>
    </citation>
    <scope>NUCLEOTIDE SEQUENCE [LARGE SCALE GENOMIC DNA]</scope>
</reference>
<proteinExistence type="predicted"/>